<evidence type="ECO:0000313" key="3">
    <source>
        <dbReference type="Proteomes" id="UP000199119"/>
    </source>
</evidence>
<dbReference type="STRING" id="1177982.SAMN04489711_11461"/>
<evidence type="ECO:0000256" key="1">
    <source>
        <dbReference type="SAM" id="Phobius"/>
    </source>
</evidence>
<reference evidence="3" key="1">
    <citation type="submission" date="2016-10" db="EMBL/GenBank/DDBJ databases">
        <authorList>
            <person name="Varghese N."/>
            <person name="Submissions S."/>
        </authorList>
    </citation>
    <scope>NUCLEOTIDE SEQUENCE [LARGE SCALE GENOMIC DNA]</scope>
    <source>
        <strain evidence="3">DSM 27981</strain>
    </source>
</reference>
<keyword evidence="3" id="KW-1185">Reference proteome</keyword>
<accession>A0A1I2GB91</accession>
<feature type="transmembrane region" description="Helical" evidence="1">
    <location>
        <begin position="30"/>
        <end position="53"/>
    </location>
</feature>
<protein>
    <submittedName>
        <fullName evidence="2">Uncharacterized protein</fullName>
    </submittedName>
</protein>
<dbReference type="AlphaFoldDB" id="A0A1I2GB91"/>
<dbReference type="Proteomes" id="UP000199119">
    <property type="component" value="Unassembled WGS sequence"/>
</dbReference>
<evidence type="ECO:0000313" key="2">
    <source>
        <dbReference type="EMBL" id="SFF14782.1"/>
    </source>
</evidence>
<name>A0A1I2GB91_9BURK</name>
<dbReference type="RefSeq" id="WP_139222871.1">
    <property type="nucleotide sequence ID" value="NZ_FONX01000014.1"/>
</dbReference>
<gene>
    <name evidence="2" type="ORF">SAMN04489711_11461</name>
</gene>
<proteinExistence type="predicted"/>
<keyword evidence="1" id="KW-0472">Membrane</keyword>
<keyword evidence="1" id="KW-1133">Transmembrane helix</keyword>
<organism evidence="2 3">
    <name type="scientific">Paracidovorax wautersii</name>
    <dbReference type="NCBI Taxonomy" id="1177982"/>
    <lineage>
        <taxon>Bacteria</taxon>
        <taxon>Pseudomonadati</taxon>
        <taxon>Pseudomonadota</taxon>
        <taxon>Betaproteobacteria</taxon>
        <taxon>Burkholderiales</taxon>
        <taxon>Comamonadaceae</taxon>
        <taxon>Paracidovorax</taxon>
    </lineage>
</organism>
<dbReference type="EMBL" id="FONX01000014">
    <property type="protein sequence ID" value="SFF14782.1"/>
    <property type="molecule type" value="Genomic_DNA"/>
</dbReference>
<sequence>MKGLLWCIALVGAGIPLALLGLLVDSERLMALGAGAIATVVVGWPVLVLMGAVQTSALRR</sequence>
<keyword evidence="1" id="KW-0812">Transmembrane</keyword>
<dbReference type="OrthoDB" id="9916742at2"/>